<dbReference type="HAMAP" id="MF_01398">
    <property type="entry name" value="ATP_synth_b_bprime"/>
    <property type="match status" value="1"/>
</dbReference>
<dbReference type="GO" id="GO:0012505">
    <property type="term" value="C:endomembrane system"/>
    <property type="evidence" value="ECO:0007669"/>
    <property type="project" value="UniProtKB-SubCell"/>
</dbReference>
<comment type="function">
    <text evidence="11 15">F(1)F(0) ATP synthase produces ATP from ADP in the presence of a proton or sodium gradient. F-type ATPases consist of two structural domains, F(1) containing the extramembraneous catalytic core and F(0) containing the membrane proton channel, linked together by a central stalk and a peripheral stalk. During catalysis, ATP synthesis in the catalytic domain of F(1) is coupled via a rotary mechanism of the central stalk subunits to proton translocation.</text>
</comment>
<keyword evidence="18" id="KW-0378">Hydrolase</keyword>
<dbReference type="Gene3D" id="6.10.250.1580">
    <property type="match status" value="1"/>
</dbReference>
<accession>A0A0W0VCT7</accession>
<evidence type="ECO:0000256" key="4">
    <source>
        <dbReference type="ARBA" id="ARBA00022547"/>
    </source>
</evidence>
<evidence type="ECO:0000256" key="11">
    <source>
        <dbReference type="ARBA" id="ARBA00025198"/>
    </source>
</evidence>
<comment type="caution">
    <text evidence="18">The sequence shown here is derived from an EMBL/GenBank/DDBJ whole genome shotgun (WGS) entry which is preliminary data.</text>
</comment>
<dbReference type="STRING" id="456.Ljor_2254"/>
<evidence type="ECO:0000256" key="15">
    <source>
        <dbReference type="HAMAP-Rule" id="MF_01398"/>
    </source>
</evidence>
<dbReference type="InterPro" id="IPR002146">
    <property type="entry name" value="ATP_synth_b/b'su_bac/chlpt"/>
</dbReference>
<keyword evidence="5 15" id="KW-0812">Transmembrane</keyword>
<keyword evidence="6 15" id="KW-0375">Hydrogen ion transport</keyword>
<evidence type="ECO:0000313" key="18">
    <source>
        <dbReference type="EMBL" id="KTD17948.1"/>
    </source>
</evidence>
<keyword evidence="3 15" id="KW-1003">Cell membrane</keyword>
<name>A0A0W0VCT7_9GAMM</name>
<dbReference type="InterPro" id="IPR028987">
    <property type="entry name" value="ATP_synth_B-like_membr_sf"/>
</dbReference>
<protein>
    <recommendedName>
        <fullName evidence="15">ATP synthase subunit b</fullName>
    </recommendedName>
    <alternativeName>
        <fullName evidence="15">ATP synthase F(0) sector subunit b</fullName>
    </alternativeName>
    <alternativeName>
        <fullName evidence="15">ATPase subunit I</fullName>
    </alternativeName>
    <alternativeName>
        <fullName evidence="15">F-type ATPase subunit b</fullName>
        <shortName evidence="15">F-ATPase subunit b</shortName>
    </alternativeName>
</protein>
<dbReference type="NCBIfam" id="NF004411">
    <property type="entry name" value="PRK05759.1-2"/>
    <property type="match status" value="1"/>
</dbReference>
<gene>
    <name evidence="15 18" type="primary">atpF</name>
    <name evidence="18" type="ORF">Ljor_2254</name>
</gene>
<evidence type="ECO:0000256" key="2">
    <source>
        <dbReference type="ARBA" id="ARBA00022448"/>
    </source>
</evidence>
<feature type="coiled-coil region" evidence="17">
    <location>
        <begin position="66"/>
        <end position="141"/>
    </location>
</feature>
<evidence type="ECO:0000256" key="13">
    <source>
        <dbReference type="ARBA" id="ARBA00026054"/>
    </source>
</evidence>
<evidence type="ECO:0000256" key="8">
    <source>
        <dbReference type="ARBA" id="ARBA00023065"/>
    </source>
</evidence>
<dbReference type="GO" id="GO:0045259">
    <property type="term" value="C:proton-transporting ATP synthase complex"/>
    <property type="evidence" value="ECO:0007669"/>
    <property type="project" value="UniProtKB-KW"/>
</dbReference>
<dbReference type="Proteomes" id="UP000055035">
    <property type="component" value="Unassembled WGS sequence"/>
</dbReference>
<keyword evidence="9 15" id="KW-0472">Membrane</keyword>
<comment type="subcellular location">
    <subcellularLocation>
        <location evidence="15">Cell membrane</location>
        <topology evidence="15">Single-pass membrane protein</topology>
    </subcellularLocation>
    <subcellularLocation>
        <location evidence="14">Endomembrane system</location>
        <topology evidence="14">Single-pass membrane protein</topology>
    </subcellularLocation>
</comment>
<dbReference type="GO" id="GO:0016787">
    <property type="term" value="F:hydrolase activity"/>
    <property type="evidence" value="ECO:0007669"/>
    <property type="project" value="UniProtKB-KW"/>
</dbReference>
<evidence type="ECO:0000256" key="16">
    <source>
        <dbReference type="RuleBase" id="RU003848"/>
    </source>
</evidence>
<evidence type="ECO:0000256" key="3">
    <source>
        <dbReference type="ARBA" id="ARBA00022475"/>
    </source>
</evidence>
<keyword evidence="10 15" id="KW-0066">ATP synthesis</keyword>
<keyword evidence="7 15" id="KW-1133">Transmembrane helix</keyword>
<dbReference type="CDD" id="cd06503">
    <property type="entry name" value="ATP-synt_Fo_b"/>
    <property type="match status" value="1"/>
</dbReference>
<comment type="similarity">
    <text evidence="1 15 16">Belongs to the ATPase B chain family.</text>
</comment>
<keyword evidence="2 15" id="KW-0813">Transport</keyword>
<evidence type="ECO:0000313" key="19">
    <source>
        <dbReference type="Proteomes" id="UP000055035"/>
    </source>
</evidence>
<evidence type="ECO:0000256" key="9">
    <source>
        <dbReference type="ARBA" id="ARBA00023136"/>
    </source>
</evidence>
<comment type="subunit">
    <text evidence="13">F-type ATPases have 2 components, F(1) - the catalytic core - and F(0) - the membrane proton channel. F(1) has five subunits: alpha(3), beta(3), gamma(1), delta(1), epsilon(1). F(0) has four main subunits: a(1), b(2) and c(10-14). The alpha and beta chains form an alternating ring which encloses part of the gamma chain. F(1) is attached to F(0) by a central stalk formed by the gamma and epsilon chains, while a peripheral stalk is formed by the delta and b chains.</text>
</comment>
<dbReference type="GO" id="GO:0046933">
    <property type="term" value="F:proton-transporting ATP synthase activity, rotational mechanism"/>
    <property type="evidence" value="ECO:0007669"/>
    <property type="project" value="UniProtKB-UniRule"/>
</dbReference>
<dbReference type="GO" id="GO:0046961">
    <property type="term" value="F:proton-transporting ATPase activity, rotational mechanism"/>
    <property type="evidence" value="ECO:0007669"/>
    <property type="project" value="TreeGrafter"/>
</dbReference>
<comment type="function">
    <text evidence="12">Component of the F(0) channel, it forms part of the peripheral stalk, linking F(1) to F(0). The b'-subunit is a diverged and duplicated form of b found in plants and photosynthetic bacteria.</text>
</comment>
<keyword evidence="8 15" id="KW-0406">Ion transport</keyword>
<dbReference type="PANTHER" id="PTHR33445:SF1">
    <property type="entry name" value="ATP SYNTHASE SUBUNIT B"/>
    <property type="match status" value="1"/>
</dbReference>
<dbReference type="InterPro" id="IPR005864">
    <property type="entry name" value="ATP_synth_F0_bsu_bac"/>
</dbReference>
<evidence type="ECO:0000256" key="6">
    <source>
        <dbReference type="ARBA" id="ARBA00022781"/>
    </source>
</evidence>
<evidence type="ECO:0000256" key="12">
    <source>
        <dbReference type="ARBA" id="ARBA00025614"/>
    </source>
</evidence>
<dbReference type="GO" id="GO:0005886">
    <property type="term" value="C:plasma membrane"/>
    <property type="evidence" value="ECO:0007669"/>
    <property type="project" value="UniProtKB-SubCell"/>
</dbReference>
<organism evidence="18 19">
    <name type="scientific">Legionella jordanis</name>
    <dbReference type="NCBI Taxonomy" id="456"/>
    <lineage>
        <taxon>Bacteria</taxon>
        <taxon>Pseudomonadati</taxon>
        <taxon>Pseudomonadota</taxon>
        <taxon>Gammaproteobacteria</taxon>
        <taxon>Legionellales</taxon>
        <taxon>Legionellaceae</taxon>
        <taxon>Legionella</taxon>
    </lineage>
</organism>
<evidence type="ECO:0000256" key="7">
    <source>
        <dbReference type="ARBA" id="ARBA00022989"/>
    </source>
</evidence>
<dbReference type="PANTHER" id="PTHR33445">
    <property type="entry name" value="ATP SYNTHASE SUBUNIT B', CHLOROPLASTIC"/>
    <property type="match status" value="1"/>
</dbReference>
<dbReference type="InterPro" id="IPR050059">
    <property type="entry name" value="ATP_synthase_B_chain"/>
</dbReference>
<dbReference type="EMBL" id="LNYJ01000011">
    <property type="protein sequence ID" value="KTD17948.1"/>
    <property type="molecule type" value="Genomic_DNA"/>
</dbReference>
<dbReference type="PATRIC" id="fig|456.5.peg.2429"/>
<dbReference type="AlphaFoldDB" id="A0A0W0VCT7"/>
<dbReference type="NCBIfam" id="TIGR01144">
    <property type="entry name" value="ATP_synt_b"/>
    <property type="match status" value="1"/>
</dbReference>
<evidence type="ECO:0000256" key="5">
    <source>
        <dbReference type="ARBA" id="ARBA00022692"/>
    </source>
</evidence>
<keyword evidence="4 15" id="KW-0138">CF(0)</keyword>
<sequence length="171" mass="19537">MGRRRRPQNVTGEITLDINLTLVVQMLVFAAFVWFTMKFVWPPLAKAMEERQGKIADGLAAAERGRKELELAQHRVKDELKHAKAQASEIIEKANRRAVQLIEEAKEEAKREAQKQAKIAQEQLQQEFNRARDDLRKEVAQLAVAGAQKILMREIDEKANSALLDNLIKEI</sequence>
<evidence type="ECO:0000256" key="17">
    <source>
        <dbReference type="SAM" id="Coils"/>
    </source>
</evidence>
<dbReference type="Pfam" id="PF00430">
    <property type="entry name" value="ATP-synt_B"/>
    <property type="match status" value="1"/>
</dbReference>
<evidence type="ECO:0000256" key="10">
    <source>
        <dbReference type="ARBA" id="ARBA00023310"/>
    </source>
</evidence>
<feature type="transmembrane region" description="Helical" evidence="15">
    <location>
        <begin position="20"/>
        <end position="41"/>
    </location>
</feature>
<comment type="subunit">
    <text evidence="15">F-type ATPases have 2 components, F(1) - the catalytic core - and F(0) - the membrane proton channel. F(1) has five subunits: alpha(3), beta(3), gamma(1), delta(1), epsilon(1). F(0) has three main subunits: a(1), b(2) and c(10-14). The alpha and beta chains form an alternating ring which encloses part of the gamma chain. F(1) is attached to F(0) by a central stalk formed by the gamma and epsilon chains, while a peripheral stalk is formed by the delta and b chains.</text>
</comment>
<keyword evidence="19" id="KW-1185">Reference proteome</keyword>
<evidence type="ECO:0000256" key="14">
    <source>
        <dbReference type="ARBA" id="ARBA00037847"/>
    </source>
</evidence>
<keyword evidence="17" id="KW-0175">Coiled coil</keyword>
<evidence type="ECO:0000256" key="1">
    <source>
        <dbReference type="ARBA" id="ARBA00005513"/>
    </source>
</evidence>
<proteinExistence type="inferred from homology"/>
<dbReference type="SUPFAM" id="SSF81573">
    <property type="entry name" value="F1F0 ATP synthase subunit B, membrane domain"/>
    <property type="match status" value="1"/>
</dbReference>
<reference evidence="18 19" key="1">
    <citation type="submission" date="2015-11" db="EMBL/GenBank/DDBJ databases">
        <title>Genomic analysis of 38 Legionella species identifies large and diverse effector repertoires.</title>
        <authorList>
            <person name="Burstein D."/>
            <person name="Amaro F."/>
            <person name="Zusman T."/>
            <person name="Lifshitz Z."/>
            <person name="Cohen O."/>
            <person name="Gilbert J.A."/>
            <person name="Pupko T."/>
            <person name="Shuman H.A."/>
            <person name="Segal G."/>
        </authorList>
    </citation>
    <scope>NUCLEOTIDE SEQUENCE [LARGE SCALE GENOMIC DNA]</scope>
    <source>
        <strain evidence="18 19">BL-540</strain>
    </source>
</reference>